<dbReference type="InterPro" id="IPR012910">
    <property type="entry name" value="Plug_dom"/>
</dbReference>
<keyword evidence="5 12" id="KW-0732">Signal</keyword>
<accession>A0A291GDI0</accession>
<dbReference type="GO" id="GO:0044718">
    <property type="term" value="P:siderophore transmembrane transport"/>
    <property type="evidence" value="ECO:0007669"/>
    <property type="project" value="TreeGrafter"/>
</dbReference>
<evidence type="ECO:0000256" key="1">
    <source>
        <dbReference type="ARBA" id="ARBA00004571"/>
    </source>
</evidence>
<evidence type="ECO:0000256" key="3">
    <source>
        <dbReference type="ARBA" id="ARBA00022452"/>
    </source>
</evidence>
<dbReference type="Proteomes" id="UP000217935">
    <property type="component" value="Chromosome"/>
</dbReference>
<evidence type="ECO:0000256" key="10">
    <source>
        <dbReference type="PROSITE-ProRule" id="PRU10144"/>
    </source>
</evidence>
<evidence type="ECO:0000256" key="9">
    <source>
        <dbReference type="PROSITE-ProRule" id="PRU01360"/>
    </source>
</evidence>
<dbReference type="AlphaFoldDB" id="A0A291GDI0"/>
<dbReference type="PANTHER" id="PTHR30069:SF49">
    <property type="entry name" value="OUTER MEMBRANE PROTEIN C"/>
    <property type="match status" value="1"/>
</dbReference>
<feature type="domain" description="TonB-dependent receptor plug" evidence="14">
    <location>
        <begin position="66"/>
        <end position="148"/>
    </location>
</feature>
<dbReference type="OrthoDB" id="9760333at2"/>
<dbReference type="InterPro" id="IPR039426">
    <property type="entry name" value="TonB-dep_rcpt-like"/>
</dbReference>
<dbReference type="Pfam" id="PF07715">
    <property type="entry name" value="Plug"/>
    <property type="match status" value="1"/>
</dbReference>
<dbReference type="GO" id="GO:0009279">
    <property type="term" value="C:cell outer membrane"/>
    <property type="evidence" value="ECO:0007669"/>
    <property type="project" value="UniProtKB-SubCell"/>
</dbReference>
<sequence>MTTFHTVRLGATALLLSTISTLAYAQDADLVLDPISVEDQQPVTQGAQSYAFDPALLPVPAGLDGGALLSSVPGVSGSRMGGHGIDIIIRGMQKNQLNVIDAGSFTYGGCPNRMDPPSAMASFYRADEVIVERGYASVTSGPGGSGGTVRLERNAPEFEEGKPLSGDLILGANSNGNGRSIAGTVSADLGHGFYAELSGERKEADNYDDGNGDEVRSAFTQKSAGLTLGYAVDGTELALDIEKDEALDTLFGGAGMDSPSSETMTYRLRGGTDVDMGVLTRIEGVLYSSNVDHVMDNYSLRPNMMPMGMRVPTTSDTMGGKIEGQFDFGATTVKIGVDYQSNNRVAYAYRGMIPAIEAENPSTVVALMWPDVTIAQTGLYAETETKLSEVNTLKFGLRYDHVRSTIGDADGNATYPGAATPNDVYNTVYGVTYDGAVTEDNFGGLVRFEHRLDAETILFTGLSRSVRTADANERAMARQVGTSIWAGNPEIAPEKHTQFDLGVEIAKTDWSFNATAYVDKVDDYILRQTVGTVTSYDNVSALIAGVELGGHVTSGAWTFAGDMTYTYGENESDDKPLGQIPPLMGSLSATYGADLWQAGARVNWALGQDRIDPVLDSGETPGYATLDLFGSYEIAENVRLMGGIDNVFDKAYANHLNRETVLGESTGTMNEPGRNIYLTMQVQF</sequence>
<dbReference type="STRING" id="1758178.GCA_001550095_03688"/>
<dbReference type="InterPro" id="IPR036942">
    <property type="entry name" value="Beta-barrel_TonB_sf"/>
</dbReference>
<dbReference type="InterPro" id="IPR010917">
    <property type="entry name" value="TonB_rcpt_CS"/>
</dbReference>
<keyword evidence="4 9" id="KW-0812">Transmembrane</keyword>
<comment type="similarity">
    <text evidence="9 11">Belongs to the TonB-dependent receptor family.</text>
</comment>
<keyword evidence="8 9" id="KW-0998">Cell outer membrane</keyword>
<feature type="signal peptide" evidence="12">
    <location>
        <begin position="1"/>
        <end position="25"/>
    </location>
</feature>
<organism evidence="15 16">
    <name type="scientific">Celeribacter ethanolicus</name>
    <dbReference type="NCBI Taxonomy" id="1758178"/>
    <lineage>
        <taxon>Bacteria</taxon>
        <taxon>Pseudomonadati</taxon>
        <taxon>Pseudomonadota</taxon>
        <taxon>Alphaproteobacteria</taxon>
        <taxon>Rhodobacterales</taxon>
        <taxon>Roseobacteraceae</taxon>
        <taxon>Celeribacter</taxon>
    </lineage>
</organism>
<evidence type="ECO:0000256" key="12">
    <source>
        <dbReference type="SAM" id="SignalP"/>
    </source>
</evidence>
<comment type="subcellular location">
    <subcellularLocation>
        <location evidence="1 9">Cell outer membrane</location>
        <topology evidence="1 9">Multi-pass membrane protein</topology>
    </subcellularLocation>
</comment>
<evidence type="ECO:0000256" key="4">
    <source>
        <dbReference type="ARBA" id="ARBA00022692"/>
    </source>
</evidence>
<dbReference type="InterPro" id="IPR000531">
    <property type="entry name" value="Beta-barrel_TonB"/>
</dbReference>
<evidence type="ECO:0000256" key="8">
    <source>
        <dbReference type="ARBA" id="ARBA00023237"/>
    </source>
</evidence>
<keyword evidence="3 9" id="KW-1134">Transmembrane beta strand</keyword>
<proteinExistence type="inferred from homology"/>
<evidence type="ECO:0000256" key="11">
    <source>
        <dbReference type="RuleBase" id="RU003357"/>
    </source>
</evidence>
<feature type="domain" description="TonB-dependent receptor-like beta-barrel" evidence="13">
    <location>
        <begin position="205"/>
        <end position="647"/>
    </location>
</feature>
<keyword evidence="16" id="KW-1185">Reference proteome</keyword>
<feature type="chain" id="PRO_5012087039" evidence="12">
    <location>
        <begin position="26"/>
        <end position="684"/>
    </location>
</feature>
<evidence type="ECO:0000256" key="6">
    <source>
        <dbReference type="ARBA" id="ARBA00023077"/>
    </source>
</evidence>
<evidence type="ECO:0000313" key="15">
    <source>
        <dbReference type="EMBL" id="ATG48120.1"/>
    </source>
</evidence>
<dbReference type="Gene3D" id="2.40.170.20">
    <property type="entry name" value="TonB-dependent receptor, beta-barrel domain"/>
    <property type="match status" value="1"/>
</dbReference>
<reference evidence="15 16" key="1">
    <citation type="submission" date="2017-06" db="EMBL/GenBank/DDBJ databases">
        <title>Celeribacter sp. TSPH2 complete genome sequence.</title>
        <authorList>
            <person name="Woo J.-H."/>
            <person name="Kim H.-S."/>
        </authorList>
    </citation>
    <scope>NUCLEOTIDE SEQUENCE [LARGE SCALE GENOMIC DNA]</scope>
    <source>
        <strain evidence="15 16">TSPH2</strain>
    </source>
</reference>
<name>A0A291GDI0_9RHOB</name>
<dbReference type="PANTHER" id="PTHR30069">
    <property type="entry name" value="TONB-DEPENDENT OUTER MEMBRANE RECEPTOR"/>
    <property type="match status" value="1"/>
</dbReference>
<dbReference type="Pfam" id="PF00593">
    <property type="entry name" value="TonB_dep_Rec_b-barrel"/>
    <property type="match status" value="1"/>
</dbReference>
<dbReference type="KEGG" id="ceh:CEW89_11385"/>
<protein>
    <submittedName>
        <fullName evidence="15">Uncharacterized protein</fullName>
    </submittedName>
</protein>
<keyword evidence="2 9" id="KW-0813">Transport</keyword>
<evidence type="ECO:0000259" key="14">
    <source>
        <dbReference type="Pfam" id="PF07715"/>
    </source>
</evidence>
<evidence type="ECO:0000256" key="7">
    <source>
        <dbReference type="ARBA" id="ARBA00023136"/>
    </source>
</evidence>
<dbReference type="EMBL" id="CP022196">
    <property type="protein sequence ID" value="ATG48120.1"/>
    <property type="molecule type" value="Genomic_DNA"/>
</dbReference>
<dbReference type="PROSITE" id="PS01156">
    <property type="entry name" value="TONB_DEPENDENT_REC_2"/>
    <property type="match status" value="1"/>
</dbReference>
<dbReference type="RefSeq" id="WP_096805980.1">
    <property type="nucleotide sequence ID" value="NZ_CP022196.1"/>
</dbReference>
<evidence type="ECO:0000256" key="5">
    <source>
        <dbReference type="ARBA" id="ARBA00022729"/>
    </source>
</evidence>
<keyword evidence="6 11" id="KW-0798">TonB box</keyword>
<dbReference type="SUPFAM" id="SSF56935">
    <property type="entry name" value="Porins"/>
    <property type="match status" value="1"/>
</dbReference>
<gene>
    <name evidence="15" type="ORF">CEW89_11385</name>
</gene>
<evidence type="ECO:0000256" key="2">
    <source>
        <dbReference type="ARBA" id="ARBA00022448"/>
    </source>
</evidence>
<dbReference type="PROSITE" id="PS52016">
    <property type="entry name" value="TONB_DEPENDENT_REC_3"/>
    <property type="match status" value="1"/>
</dbReference>
<feature type="short sequence motif" description="TonB C-terminal box" evidence="10">
    <location>
        <begin position="667"/>
        <end position="684"/>
    </location>
</feature>
<evidence type="ECO:0000313" key="16">
    <source>
        <dbReference type="Proteomes" id="UP000217935"/>
    </source>
</evidence>
<dbReference type="GO" id="GO:0015344">
    <property type="term" value="F:siderophore uptake transmembrane transporter activity"/>
    <property type="evidence" value="ECO:0007669"/>
    <property type="project" value="TreeGrafter"/>
</dbReference>
<evidence type="ECO:0000259" key="13">
    <source>
        <dbReference type="Pfam" id="PF00593"/>
    </source>
</evidence>
<keyword evidence="7 9" id="KW-0472">Membrane</keyword>